<gene>
    <name evidence="1" type="ORF">QE152_g29982</name>
</gene>
<keyword evidence="2" id="KW-1185">Reference proteome</keyword>
<proteinExistence type="predicted"/>
<evidence type="ECO:0000313" key="1">
    <source>
        <dbReference type="EMBL" id="KAK9702398.1"/>
    </source>
</evidence>
<dbReference type="EMBL" id="JASPKY010000393">
    <property type="protein sequence ID" value="KAK9702398.1"/>
    <property type="molecule type" value="Genomic_DNA"/>
</dbReference>
<name>A0AAW1JG91_POPJA</name>
<organism evidence="1 2">
    <name type="scientific">Popillia japonica</name>
    <name type="common">Japanese beetle</name>
    <dbReference type="NCBI Taxonomy" id="7064"/>
    <lineage>
        <taxon>Eukaryota</taxon>
        <taxon>Metazoa</taxon>
        <taxon>Ecdysozoa</taxon>
        <taxon>Arthropoda</taxon>
        <taxon>Hexapoda</taxon>
        <taxon>Insecta</taxon>
        <taxon>Pterygota</taxon>
        <taxon>Neoptera</taxon>
        <taxon>Endopterygota</taxon>
        <taxon>Coleoptera</taxon>
        <taxon>Polyphaga</taxon>
        <taxon>Scarabaeiformia</taxon>
        <taxon>Scarabaeidae</taxon>
        <taxon>Rutelinae</taxon>
        <taxon>Popillia</taxon>
    </lineage>
</organism>
<evidence type="ECO:0000313" key="2">
    <source>
        <dbReference type="Proteomes" id="UP001458880"/>
    </source>
</evidence>
<dbReference type="Proteomes" id="UP001458880">
    <property type="component" value="Unassembled WGS sequence"/>
</dbReference>
<protein>
    <submittedName>
        <fullName evidence="1">Uncharacterized protein</fullName>
    </submittedName>
</protein>
<comment type="caution">
    <text evidence="1">The sequence shown here is derived from an EMBL/GenBank/DDBJ whole genome shotgun (WGS) entry which is preliminary data.</text>
</comment>
<dbReference type="AlphaFoldDB" id="A0AAW1JG91"/>
<accession>A0AAW1JG91</accession>
<sequence>MLPPILSLADLQFGNLPNWENLVPYDFHLFPNSQGKIGNFLEFVAKNLELYHHIKELIHQHNAPKYLIDYVYRYLP</sequence>
<reference evidence="1 2" key="1">
    <citation type="journal article" date="2024" name="BMC Genomics">
        <title>De novo assembly and annotation of Popillia japonica's genome with initial clues to its potential as an invasive pest.</title>
        <authorList>
            <person name="Cucini C."/>
            <person name="Boschi S."/>
            <person name="Funari R."/>
            <person name="Cardaioli E."/>
            <person name="Iannotti N."/>
            <person name="Marturano G."/>
            <person name="Paoli F."/>
            <person name="Bruttini M."/>
            <person name="Carapelli A."/>
            <person name="Frati F."/>
            <person name="Nardi F."/>
        </authorList>
    </citation>
    <scope>NUCLEOTIDE SEQUENCE [LARGE SCALE GENOMIC DNA]</scope>
    <source>
        <strain evidence="1">DMR45628</strain>
    </source>
</reference>